<keyword evidence="2" id="KW-1185">Reference proteome</keyword>
<dbReference type="Pfam" id="PF22668">
    <property type="entry name" value="DUF7009"/>
    <property type="match status" value="1"/>
</dbReference>
<name>A0A0D5YTW2_9FLAO</name>
<evidence type="ECO:0000313" key="1">
    <source>
        <dbReference type="EMBL" id="AKA35316.1"/>
    </source>
</evidence>
<dbReference type="STRING" id="516051.VC82_1704"/>
<dbReference type="PATRIC" id="fig|516051.4.peg.1758"/>
<dbReference type="HOGENOM" id="CLU_162613_0_0_10"/>
<protein>
    <submittedName>
        <fullName evidence="1">Uncharacterized protein</fullName>
    </submittedName>
</protein>
<dbReference type="InterPro" id="IPR053825">
    <property type="entry name" value="DUF7009"/>
</dbReference>
<dbReference type="KEGG" id="mlt:VC82_1704"/>
<gene>
    <name evidence="1" type="ORF">VC82_1704</name>
</gene>
<dbReference type="Proteomes" id="UP000032726">
    <property type="component" value="Chromosome"/>
</dbReference>
<sequence>MKIRIKGNSVRFRLTKSEVEALCKDGMIEEKTAFKDGVFRYTVKIDADADALRAEFKNQTITLWLPEKHGKDWHQNEQVGFEHTMKLGDGQELYLLLEKDFVCLDNTTEDQSDNYPNPKAIC</sequence>
<dbReference type="AlphaFoldDB" id="A0A0D5YTW2"/>
<dbReference type="OrthoDB" id="7060517at2"/>
<organism evidence="1 2">
    <name type="scientific">Flagellimonas lutaonensis</name>
    <dbReference type="NCBI Taxonomy" id="516051"/>
    <lineage>
        <taxon>Bacteria</taxon>
        <taxon>Pseudomonadati</taxon>
        <taxon>Bacteroidota</taxon>
        <taxon>Flavobacteriia</taxon>
        <taxon>Flavobacteriales</taxon>
        <taxon>Flavobacteriaceae</taxon>
        <taxon>Flagellimonas</taxon>
    </lineage>
</organism>
<accession>A0A0D5YTW2</accession>
<evidence type="ECO:0000313" key="2">
    <source>
        <dbReference type="Proteomes" id="UP000032726"/>
    </source>
</evidence>
<proteinExistence type="predicted"/>
<reference evidence="1 2" key="1">
    <citation type="submission" date="2015-03" db="EMBL/GenBank/DDBJ databases">
        <title>Complete genome sequence of Muricauda lutaonensis CC-HSB-11T, isolated from a coastal hot spring.</title>
        <authorList>
            <person name="Kim K.M."/>
        </authorList>
    </citation>
    <scope>NUCLEOTIDE SEQUENCE [LARGE SCALE GENOMIC DNA]</scope>
    <source>
        <strain evidence="1 2">CC-HSB-11</strain>
    </source>
</reference>
<dbReference type="RefSeq" id="WP_045801982.1">
    <property type="nucleotide sequence ID" value="NZ_CP011071.1"/>
</dbReference>
<dbReference type="EMBL" id="CP011071">
    <property type="protein sequence ID" value="AKA35316.1"/>
    <property type="molecule type" value="Genomic_DNA"/>
</dbReference>